<evidence type="ECO:0000313" key="2">
    <source>
        <dbReference type="Proteomes" id="UP000299102"/>
    </source>
</evidence>
<accession>A0A4C1UJ44</accession>
<organism evidence="1 2">
    <name type="scientific">Eumeta variegata</name>
    <name type="common">Bagworm moth</name>
    <name type="synonym">Eumeta japonica</name>
    <dbReference type="NCBI Taxonomy" id="151549"/>
    <lineage>
        <taxon>Eukaryota</taxon>
        <taxon>Metazoa</taxon>
        <taxon>Ecdysozoa</taxon>
        <taxon>Arthropoda</taxon>
        <taxon>Hexapoda</taxon>
        <taxon>Insecta</taxon>
        <taxon>Pterygota</taxon>
        <taxon>Neoptera</taxon>
        <taxon>Endopterygota</taxon>
        <taxon>Lepidoptera</taxon>
        <taxon>Glossata</taxon>
        <taxon>Ditrysia</taxon>
        <taxon>Tineoidea</taxon>
        <taxon>Psychidae</taxon>
        <taxon>Oiketicinae</taxon>
        <taxon>Eumeta</taxon>
    </lineage>
</organism>
<sequence length="132" mass="14935">MGLVLTITDGNIVIQYRAWLMIQLAHRRVYCQPSLVNYLTLHRTLGLRVSKGAGEHLVSGGLHALLAFKNVIQKKNFSYSRAVYPRLRLLTFSRARDHGSDTTVNGEAASSGRLYLRRETHLRRLSGPTVYQ</sequence>
<keyword evidence="2" id="KW-1185">Reference proteome</keyword>
<proteinExistence type="predicted"/>
<reference evidence="1 2" key="1">
    <citation type="journal article" date="2019" name="Commun. Biol.">
        <title>The bagworm genome reveals a unique fibroin gene that provides high tensile strength.</title>
        <authorList>
            <person name="Kono N."/>
            <person name="Nakamura H."/>
            <person name="Ohtoshi R."/>
            <person name="Tomita M."/>
            <person name="Numata K."/>
            <person name="Arakawa K."/>
        </authorList>
    </citation>
    <scope>NUCLEOTIDE SEQUENCE [LARGE SCALE GENOMIC DNA]</scope>
</reference>
<protein>
    <submittedName>
        <fullName evidence="1">Uncharacterized protein</fullName>
    </submittedName>
</protein>
<dbReference type="AlphaFoldDB" id="A0A4C1UJ44"/>
<gene>
    <name evidence="1" type="ORF">EVAR_81789_1</name>
</gene>
<dbReference type="EMBL" id="BGZK01000173">
    <property type="protein sequence ID" value="GBP25904.1"/>
    <property type="molecule type" value="Genomic_DNA"/>
</dbReference>
<evidence type="ECO:0000313" key="1">
    <source>
        <dbReference type="EMBL" id="GBP25904.1"/>
    </source>
</evidence>
<dbReference type="Proteomes" id="UP000299102">
    <property type="component" value="Unassembled WGS sequence"/>
</dbReference>
<name>A0A4C1UJ44_EUMVA</name>
<comment type="caution">
    <text evidence="1">The sequence shown here is derived from an EMBL/GenBank/DDBJ whole genome shotgun (WGS) entry which is preliminary data.</text>
</comment>